<dbReference type="InterPro" id="IPR045133">
    <property type="entry name" value="IRE1/2-like"/>
</dbReference>
<evidence type="ECO:0000313" key="3">
    <source>
        <dbReference type="Proteomes" id="UP000324907"/>
    </source>
</evidence>
<gene>
    <name evidence="2" type="ORF">FNF28_00701</name>
</gene>
<dbReference type="GO" id="GO:0004674">
    <property type="term" value="F:protein serine/threonine kinase activity"/>
    <property type="evidence" value="ECO:0007669"/>
    <property type="project" value="InterPro"/>
</dbReference>
<evidence type="ECO:0000313" key="2">
    <source>
        <dbReference type="EMBL" id="KAA0171489.1"/>
    </source>
</evidence>
<dbReference type="Proteomes" id="UP000324907">
    <property type="component" value="Unassembled WGS sequence"/>
</dbReference>
<accession>A0A5A8E200</accession>
<feature type="region of interest" description="Disordered" evidence="1">
    <location>
        <begin position="438"/>
        <end position="485"/>
    </location>
</feature>
<dbReference type="GO" id="GO:0030968">
    <property type="term" value="P:endoplasmic reticulum unfolded protein response"/>
    <property type="evidence" value="ECO:0007669"/>
    <property type="project" value="InterPro"/>
</dbReference>
<comment type="caution">
    <text evidence="2">The sequence shown here is derived from an EMBL/GenBank/DDBJ whole genome shotgun (WGS) entry which is preliminary data.</text>
</comment>
<feature type="region of interest" description="Disordered" evidence="1">
    <location>
        <begin position="845"/>
        <end position="884"/>
    </location>
</feature>
<organism evidence="2 3">
    <name type="scientific">Cafeteria roenbergensis</name>
    <name type="common">Marine flagellate</name>
    <dbReference type="NCBI Taxonomy" id="33653"/>
    <lineage>
        <taxon>Eukaryota</taxon>
        <taxon>Sar</taxon>
        <taxon>Stramenopiles</taxon>
        <taxon>Bigyra</taxon>
        <taxon>Opalozoa</taxon>
        <taxon>Bicosoecida</taxon>
        <taxon>Cafeteriaceae</taxon>
        <taxon>Cafeteria</taxon>
    </lineage>
</organism>
<dbReference type="PANTHER" id="PTHR13954">
    <property type="entry name" value="IRE1-RELATED"/>
    <property type="match status" value="1"/>
</dbReference>
<dbReference type="GO" id="GO:0004521">
    <property type="term" value="F:RNA endonuclease activity"/>
    <property type="evidence" value="ECO:0007669"/>
    <property type="project" value="InterPro"/>
</dbReference>
<proteinExistence type="predicted"/>
<dbReference type="Gene3D" id="1.10.510.10">
    <property type="entry name" value="Transferase(Phosphotransferase) domain 1"/>
    <property type="match status" value="1"/>
</dbReference>
<feature type="compositionally biased region" description="Low complexity" evidence="1">
    <location>
        <begin position="611"/>
        <end position="624"/>
    </location>
</feature>
<dbReference type="InterPro" id="IPR011009">
    <property type="entry name" value="Kinase-like_dom_sf"/>
</dbReference>
<feature type="compositionally biased region" description="Gly residues" evidence="1">
    <location>
        <begin position="456"/>
        <end position="480"/>
    </location>
</feature>
<name>A0A5A8E200_CAFRO</name>
<feature type="compositionally biased region" description="Gly residues" evidence="1">
    <location>
        <begin position="575"/>
        <end position="610"/>
    </location>
</feature>
<dbReference type="PANTHER" id="PTHR13954:SF6">
    <property type="entry name" value="NON-SPECIFIC SERINE_THREONINE PROTEIN KINASE"/>
    <property type="match status" value="1"/>
</dbReference>
<evidence type="ECO:0000256" key="1">
    <source>
        <dbReference type="SAM" id="MobiDB-lite"/>
    </source>
</evidence>
<dbReference type="EMBL" id="VLTL01000006">
    <property type="protein sequence ID" value="KAA0171489.1"/>
    <property type="molecule type" value="Genomic_DNA"/>
</dbReference>
<evidence type="ECO:0008006" key="4">
    <source>
        <dbReference type="Google" id="ProtNLM"/>
    </source>
</evidence>
<reference evidence="2 3" key="1">
    <citation type="submission" date="2019-07" db="EMBL/GenBank/DDBJ databases">
        <title>Genomes of Cafeteria roenbergensis.</title>
        <authorList>
            <person name="Fischer M.G."/>
            <person name="Hackl T."/>
            <person name="Roman M."/>
        </authorList>
    </citation>
    <scope>NUCLEOTIDE SEQUENCE [LARGE SCALE GENOMIC DNA]</scope>
    <source>
        <strain evidence="2 3">RCC970-E3</strain>
    </source>
</reference>
<feature type="region of interest" description="Disordered" evidence="1">
    <location>
        <begin position="132"/>
        <end position="217"/>
    </location>
</feature>
<dbReference type="AlphaFoldDB" id="A0A5A8E200"/>
<feature type="compositionally biased region" description="Low complexity" evidence="1">
    <location>
        <begin position="857"/>
        <end position="872"/>
    </location>
</feature>
<dbReference type="SUPFAM" id="SSF56112">
    <property type="entry name" value="Protein kinase-like (PK-like)"/>
    <property type="match status" value="1"/>
</dbReference>
<protein>
    <recommendedName>
        <fullName evidence="4">Protein kinase domain-containing protein</fullName>
    </recommendedName>
</protein>
<feature type="compositionally biased region" description="Basic residues" evidence="1">
    <location>
        <begin position="441"/>
        <end position="453"/>
    </location>
</feature>
<sequence>MATLPTLSFPWNGEIRPEHAFGAGKRTVTPATFCLRDAVVKRASADGVDGQTLDINLRLSAYLHNRNTRLGGEEHVLETFTCQHSDSPDPALFSPASGLQAPKWFFIALERCDGNLRDLMRGCQAVLLDMGSQGEDAGEDAGEDDGEDDGEDEDGEDAGEDDGEDDGEDAGEDDDDGGFAELGEGPVGGDRAVEEEEEEEAAASQPPSSPGRAPRDVDSLRIGVGRRQEQMNRDIAAALSEAARMDGVAAANGRVLSAAEAAALVRTPTAVAAAAAAILAHTVSAGPTVPPASHPLAATGSAVAHAASAVAPEGGTTGGVPASAAARAGPAAGGAVAAAAAAQSASHPADMRPSPHTGVFAEHTAINPTGSRPPPATGAPQWLADPTYRDAFALGCLVHYTLTLGGHPYGEASGGERAARIMLGVPPDTTELLELGTSGSARRHRHSGSRHHGQPSGAGGGAGAGPGEGSVGAEGGSGDGGPDETAQRWRALDRLRLGAIAHEASHMVRCLLRPDPRRRLTPRQACSHVVFWSRAAKFKLLLLVSEGLPVAEARPRRAKGHGTGGRSNKRSDGMVRGGLGPSGAGADGGAGAGGAGGGAGGGGAGGGGDAGSDAGPDTSGALRGNGAMSAEDAAYAADIQATFARQVGGTVWGPLFPPPPGLVAWEEAQAASGGTLYSTPEQYEATFSGFYNFYALVRYCRNLYAHSATLARLGVFESTMAVEDHIADSFPWLFLQLWRIDSRHGNRFQQGIARQAQRGGEPQPKARRAPAARAERDALAAAVSGAGARVPATDAEAPVAAAKAAGDESPKPLVGESGAVLPGADAAPGSGGVYVSAFVPLPGSPAGFRLEPYKEPGAGSAQRGGEAGQRQQHSGKGGGASRVH</sequence>
<feature type="compositionally biased region" description="Gly residues" evidence="1">
    <location>
        <begin position="875"/>
        <end position="884"/>
    </location>
</feature>
<feature type="compositionally biased region" description="Acidic residues" evidence="1">
    <location>
        <begin position="136"/>
        <end position="178"/>
    </location>
</feature>
<feature type="region of interest" description="Disordered" evidence="1">
    <location>
        <begin position="753"/>
        <end position="774"/>
    </location>
</feature>
<feature type="region of interest" description="Disordered" evidence="1">
    <location>
        <begin position="554"/>
        <end position="624"/>
    </location>
</feature>